<keyword evidence="3" id="KW-1185">Reference proteome</keyword>
<evidence type="ECO:0000313" key="3">
    <source>
        <dbReference type="Proteomes" id="UP000187455"/>
    </source>
</evidence>
<dbReference type="EMBL" id="LSSL01003745">
    <property type="protein sequence ID" value="OLY80128.1"/>
    <property type="molecule type" value="Genomic_DNA"/>
</dbReference>
<proteinExistence type="predicted"/>
<comment type="caution">
    <text evidence="2">The sequence shown here is derived from an EMBL/GenBank/DDBJ whole genome shotgun (WGS) entry which is preliminary data.</text>
</comment>
<dbReference type="Proteomes" id="UP000187455">
    <property type="component" value="Unassembled WGS sequence"/>
</dbReference>
<accession>A0A1R0GTF9</accession>
<feature type="signal peptide" evidence="1">
    <location>
        <begin position="1"/>
        <end position="21"/>
    </location>
</feature>
<sequence length="194" mass="21223">IITRKSGLYLVSYILLSEALALKSAMGMVMRNHELVESRAYSYGFAPEVEAWRDVAEDKNIDALASISIEALELSEDLDPSVDLVEKPVMEDLVSSLLGLSLGCCPNPPVRFSPIIPTVWDVQTLSVFSTVSNGRSADMRSKGAIPALKSLLGEGTECASNSALDVASFLVAQQQFRKRDLYQSNWYRNSASDN</sequence>
<organism evidence="2 3">
    <name type="scientific">Smittium mucronatum</name>
    <dbReference type="NCBI Taxonomy" id="133383"/>
    <lineage>
        <taxon>Eukaryota</taxon>
        <taxon>Fungi</taxon>
        <taxon>Fungi incertae sedis</taxon>
        <taxon>Zoopagomycota</taxon>
        <taxon>Kickxellomycotina</taxon>
        <taxon>Harpellomycetes</taxon>
        <taxon>Harpellales</taxon>
        <taxon>Legeriomycetaceae</taxon>
        <taxon>Smittium</taxon>
    </lineage>
</organism>
<feature type="non-terminal residue" evidence="2">
    <location>
        <position position="1"/>
    </location>
</feature>
<feature type="chain" id="PRO_5010272519" evidence="1">
    <location>
        <begin position="22"/>
        <end position="194"/>
    </location>
</feature>
<name>A0A1R0GTF9_9FUNG</name>
<gene>
    <name evidence="2" type="ORF">AYI68_g5782</name>
</gene>
<dbReference type="AlphaFoldDB" id="A0A1R0GTF9"/>
<evidence type="ECO:0000256" key="1">
    <source>
        <dbReference type="SAM" id="SignalP"/>
    </source>
</evidence>
<protein>
    <submittedName>
        <fullName evidence="2">Uncharacterized protein</fullName>
    </submittedName>
</protein>
<reference evidence="2 3" key="1">
    <citation type="journal article" date="2016" name="Mol. Biol. Evol.">
        <title>Genome-Wide Survey of Gut Fungi (Harpellales) Reveals the First Horizontally Transferred Ubiquitin Gene from a Mosquito Host.</title>
        <authorList>
            <person name="Wang Y."/>
            <person name="White M.M."/>
            <person name="Kvist S."/>
            <person name="Moncalvo J.M."/>
        </authorList>
    </citation>
    <scope>NUCLEOTIDE SEQUENCE [LARGE SCALE GENOMIC DNA]</scope>
    <source>
        <strain evidence="2 3">ALG-7-W6</strain>
    </source>
</reference>
<keyword evidence="1" id="KW-0732">Signal</keyword>
<evidence type="ECO:0000313" key="2">
    <source>
        <dbReference type="EMBL" id="OLY80128.1"/>
    </source>
</evidence>